<keyword evidence="10 11" id="KW-0694">RNA-binding</keyword>
<feature type="binding site" evidence="15">
    <location>
        <position position="76"/>
    </location>
    <ligand>
        <name>Zn(2+)</name>
        <dbReference type="ChEBI" id="CHEBI:29105"/>
        <label>1</label>
        <note>catalytic</note>
    </ligand>
</feature>
<keyword evidence="15" id="KW-0106">Calcium</keyword>
<dbReference type="PROSITE" id="PS01292">
    <property type="entry name" value="UPF0036"/>
    <property type="match status" value="1"/>
</dbReference>
<evidence type="ECO:0000256" key="11">
    <source>
        <dbReference type="HAMAP-Rule" id="MF_01491"/>
    </source>
</evidence>
<dbReference type="Gene3D" id="3.10.20.580">
    <property type="match status" value="1"/>
</dbReference>
<dbReference type="GO" id="GO:0005737">
    <property type="term" value="C:cytoplasm"/>
    <property type="evidence" value="ECO:0007669"/>
    <property type="project" value="UniProtKB-SubCell"/>
</dbReference>
<comment type="subcellular location">
    <subcellularLocation>
        <location evidence="1 11 12">Cytoplasm</location>
    </subcellularLocation>
</comment>
<keyword evidence="8 15" id="KW-0862">Zinc</keyword>
<dbReference type="InterPro" id="IPR030854">
    <property type="entry name" value="RNase_J_bac"/>
</dbReference>
<evidence type="ECO:0000256" key="3">
    <source>
        <dbReference type="ARBA" id="ARBA00022552"/>
    </source>
</evidence>
<dbReference type="GO" id="GO:0004534">
    <property type="term" value="F:5'-3' RNA exonuclease activity"/>
    <property type="evidence" value="ECO:0007669"/>
    <property type="project" value="UniProtKB-UniRule"/>
</dbReference>
<dbReference type="NCBIfam" id="TIGR00649">
    <property type="entry name" value="MG423"/>
    <property type="match status" value="1"/>
</dbReference>
<feature type="binding site" evidence="11 14">
    <location>
        <begin position="364"/>
        <end position="368"/>
    </location>
    <ligand>
        <name>substrate</name>
    </ligand>
</feature>
<keyword evidence="7 11" id="KW-0378">Hydrolase</keyword>
<feature type="active site" description="Proton acceptor" evidence="13">
    <location>
        <position position="368"/>
    </location>
</feature>
<feature type="binding site" evidence="15">
    <location>
        <position position="79"/>
    </location>
    <ligand>
        <name>Zn(2+)</name>
        <dbReference type="ChEBI" id="CHEBI:29105"/>
        <label>2</label>
        <note>catalytic</note>
    </ligand>
</feature>
<dbReference type="Gene3D" id="3.60.15.10">
    <property type="entry name" value="Ribonuclease Z/Hydroxyacylglutathione hydrolase-like"/>
    <property type="match status" value="1"/>
</dbReference>
<dbReference type="InterPro" id="IPR001587">
    <property type="entry name" value="RNase_J_CS"/>
</dbReference>
<proteinExistence type="inferred from homology"/>
<evidence type="ECO:0000256" key="12">
    <source>
        <dbReference type="PIRNR" id="PIRNR004803"/>
    </source>
</evidence>
<keyword evidence="9 11" id="KW-0269">Exonuclease</keyword>
<organism evidence="17 18">
    <name type="scientific">Listeria grandensis</name>
    <dbReference type="NCBI Taxonomy" id="1494963"/>
    <lineage>
        <taxon>Bacteria</taxon>
        <taxon>Bacillati</taxon>
        <taxon>Bacillota</taxon>
        <taxon>Bacilli</taxon>
        <taxon>Bacillales</taxon>
        <taxon>Listeriaceae</taxon>
        <taxon>Listeria</taxon>
    </lineage>
</organism>
<accession>A0A7X0Y5F4</accession>
<dbReference type="GO" id="GO:0004521">
    <property type="term" value="F:RNA endonuclease activity"/>
    <property type="evidence" value="ECO:0007669"/>
    <property type="project" value="UniProtKB-UniRule"/>
</dbReference>
<feature type="binding site" evidence="15">
    <location>
        <position position="164"/>
    </location>
    <ligand>
        <name>Zn(2+)</name>
        <dbReference type="ChEBI" id="CHEBI:29105"/>
        <label>2</label>
        <note>catalytic</note>
    </ligand>
</feature>
<dbReference type="InterPro" id="IPR004613">
    <property type="entry name" value="RNase_J"/>
</dbReference>
<dbReference type="Pfam" id="PF17770">
    <property type="entry name" value="RNase_J_C"/>
    <property type="match status" value="1"/>
</dbReference>
<feature type="binding site" evidence="15">
    <location>
        <position position="142"/>
    </location>
    <ligand>
        <name>Zn(2+)</name>
        <dbReference type="ChEBI" id="CHEBI:29105"/>
        <label>1</label>
        <note>catalytic</note>
    </ligand>
</feature>
<dbReference type="InterPro" id="IPR055132">
    <property type="entry name" value="RNase_J_b_CASP"/>
</dbReference>
<keyword evidence="5 12" id="KW-0479">Metal-binding</keyword>
<evidence type="ECO:0000256" key="14">
    <source>
        <dbReference type="PIRSR" id="PIRSR004803-2"/>
    </source>
</evidence>
<comment type="subunit">
    <text evidence="11">Homodimer, may be a subunit of the RNA degradosome.</text>
</comment>
<evidence type="ECO:0000313" key="17">
    <source>
        <dbReference type="EMBL" id="MBC1937347.1"/>
    </source>
</evidence>
<evidence type="ECO:0000256" key="4">
    <source>
        <dbReference type="ARBA" id="ARBA00022722"/>
    </source>
</evidence>
<comment type="similarity">
    <text evidence="11 12">Belongs to the metallo-beta-lactamase superfamily. RNA-metabolizing metallo-beta-lactamase-like family. Bacterial RNase J subfamily.</text>
</comment>
<dbReference type="Proteomes" id="UP000535908">
    <property type="component" value="Unassembled WGS sequence"/>
</dbReference>
<dbReference type="AlphaFoldDB" id="A0A7X0Y5F4"/>
<feature type="binding site" evidence="15">
    <location>
        <position position="74"/>
    </location>
    <ligand>
        <name>Zn(2+)</name>
        <dbReference type="ChEBI" id="CHEBI:29105"/>
        <label>1</label>
        <note>catalytic</note>
    </ligand>
</feature>
<feature type="active site" description="Proton donor" evidence="13">
    <location>
        <position position="195"/>
    </location>
</feature>
<evidence type="ECO:0000256" key="6">
    <source>
        <dbReference type="ARBA" id="ARBA00022759"/>
    </source>
</evidence>
<dbReference type="RefSeq" id="WP_185409589.1">
    <property type="nucleotide sequence ID" value="NZ_JAARRE010000004.1"/>
</dbReference>
<dbReference type="GO" id="GO:0006364">
    <property type="term" value="P:rRNA processing"/>
    <property type="evidence" value="ECO:0007669"/>
    <property type="project" value="UniProtKB-UniRule"/>
</dbReference>
<evidence type="ECO:0000256" key="7">
    <source>
        <dbReference type="ARBA" id="ARBA00022801"/>
    </source>
</evidence>
<evidence type="ECO:0000256" key="2">
    <source>
        <dbReference type="ARBA" id="ARBA00022490"/>
    </source>
</evidence>
<evidence type="ECO:0000256" key="5">
    <source>
        <dbReference type="ARBA" id="ARBA00022723"/>
    </source>
</evidence>
<dbReference type="HAMAP" id="MF_01491">
    <property type="entry name" value="RNase_J_bact"/>
    <property type="match status" value="1"/>
</dbReference>
<evidence type="ECO:0000256" key="8">
    <source>
        <dbReference type="ARBA" id="ARBA00022833"/>
    </source>
</evidence>
<comment type="function">
    <text evidence="11">An RNase that has 5'-3' exonuclease and possibly endonuclease activity. Involved in maturation of rRNA and in some organisms also mRNA maturation and/or decay.</text>
</comment>
<feature type="binding site" evidence="15">
    <location>
        <position position="49"/>
    </location>
    <ligand>
        <name>Ca(2+)</name>
        <dbReference type="ChEBI" id="CHEBI:29108"/>
    </ligand>
</feature>
<evidence type="ECO:0000256" key="10">
    <source>
        <dbReference type="ARBA" id="ARBA00022884"/>
    </source>
</evidence>
<dbReference type="InterPro" id="IPR036866">
    <property type="entry name" value="RibonucZ/Hydroxyglut_hydro"/>
</dbReference>
<evidence type="ECO:0000259" key="16">
    <source>
        <dbReference type="SMART" id="SM00849"/>
    </source>
</evidence>
<dbReference type="EMBL" id="JAARWN010000015">
    <property type="protein sequence ID" value="MBC1937347.1"/>
    <property type="molecule type" value="Genomic_DNA"/>
</dbReference>
<keyword evidence="3 11" id="KW-0698">rRNA processing</keyword>
<dbReference type="Pfam" id="PF07521">
    <property type="entry name" value="RMMBL"/>
    <property type="match status" value="1"/>
</dbReference>
<reference evidence="17 18" key="1">
    <citation type="submission" date="2020-03" db="EMBL/GenBank/DDBJ databases">
        <title>Soil Listeria distribution.</title>
        <authorList>
            <person name="Liao J."/>
            <person name="Wiedmann M."/>
        </authorList>
    </citation>
    <scope>NUCLEOTIDE SEQUENCE [LARGE SCALE GENOMIC DNA]</scope>
    <source>
        <strain evidence="17 18">FSL L7-0741</strain>
    </source>
</reference>
<feature type="binding site" evidence="14">
    <location>
        <begin position="232"/>
        <end position="234"/>
    </location>
    <ligand>
        <name>substrate</name>
    </ligand>
</feature>
<keyword evidence="2 11" id="KW-0963">Cytoplasm</keyword>
<feature type="binding site" evidence="15">
    <location>
        <position position="51"/>
    </location>
    <ligand>
        <name>Ca(2+)</name>
        <dbReference type="ChEBI" id="CHEBI:29108"/>
    </ligand>
</feature>
<feature type="binding site" evidence="15">
    <location>
        <position position="390"/>
    </location>
    <ligand>
        <name>Zn(2+)</name>
        <dbReference type="ChEBI" id="CHEBI:29105"/>
        <label>2</label>
        <note>catalytic</note>
    </ligand>
</feature>
<comment type="cofactor">
    <cofactor evidence="15">
        <name>Ca(2+)</name>
        <dbReference type="ChEBI" id="CHEBI:29108"/>
    </cofactor>
    <text evidence="15">Binds 1 Ca(2+) cation per subunit. Seen in 1 crystal structure, it is not clear if it is physiologically important.</text>
</comment>
<evidence type="ECO:0000256" key="9">
    <source>
        <dbReference type="ARBA" id="ARBA00022839"/>
    </source>
</evidence>
<dbReference type="InterPro" id="IPR041636">
    <property type="entry name" value="RNase_J_C"/>
</dbReference>
<dbReference type="InterPro" id="IPR042173">
    <property type="entry name" value="RNase_J_2"/>
</dbReference>
<dbReference type="FunFam" id="3.10.20.580:FF:000001">
    <property type="entry name" value="Ribonuclease J"/>
    <property type="match status" value="1"/>
</dbReference>
<evidence type="ECO:0000256" key="13">
    <source>
        <dbReference type="PIRSR" id="PIRSR004803-1"/>
    </source>
</evidence>
<dbReference type="Gene3D" id="3.40.50.10710">
    <property type="entry name" value="Metallo-hydrolase/oxidoreductase"/>
    <property type="match status" value="1"/>
</dbReference>
<name>A0A7X0Y5F4_9LIST</name>
<gene>
    <name evidence="11" type="primary">rnj</name>
    <name evidence="17" type="ORF">HCA69_13270</name>
</gene>
<dbReference type="GO" id="GO:0008270">
    <property type="term" value="F:zinc ion binding"/>
    <property type="evidence" value="ECO:0007669"/>
    <property type="project" value="InterPro"/>
</dbReference>
<dbReference type="CDD" id="cd07714">
    <property type="entry name" value="RNaseJ_MBL-fold"/>
    <property type="match status" value="1"/>
</dbReference>
<dbReference type="NCBIfam" id="NF047419">
    <property type="entry name" value="RNase_J1_RnjA"/>
    <property type="match status" value="1"/>
</dbReference>
<dbReference type="InterPro" id="IPR011108">
    <property type="entry name" value="RMMBL"/>
</dbReference>
<feature type="binding site" evidence="15">
    <location>
        <position position="78"/>
    </location>
    <ligand>
        <name>Zn(2+)</name>
        <dbReference type="ChEBI" id="CHEBI:29105"/>
        <label>2</label>
        <note>catalytic</note>
    </ligand>
</feature>
<dbReference type="SMART" id="SM00849">
    <property type="entry name" value="Lactamase_B"/>
    <property type="match status" value="1"/>
</dbReference>
<dbReference type="Pfam" id="PF22505">
    <property type="entry name" value="RNase_J_b_CASP"/>
    <property type="match status" value="1"/>
</dbReference>
<dbReference type="InterPro" id="IPR001279">
    <property type="entry name" value="Metallo-B-lactamas"/>
</dbReference>
<sequence>MKFVKNNETAVFALGGLGEIGKNTYGVQFQDEIILIDAGIKFPEDELLGIDYVIPDYTYLVKNKEKIKGLFITHGHEDHIGGVPYLLRELNIPVYAGKLAAALIRNKLEEHGLLRQTKIYEFEEDDVFKFRKTSISFFGTTHSIPDSYGIVVKTPSGNIVHTGDFKFDFTPVGEPANLTKMAEIGKEGVLCLLSDSTNAEVPNFTMSERIVGESIKDIFRDVDGRIIFATFASNIYRLQQVVESAVETGRKIAVFGRSMDSAIAIGIELGYIQAPKDTFIEWGQLNKLAANEVTILCTGSQGEPMAALSRIANGTHRQIQIQPGDTVVFSSSPIPGNTISVNRTINLLFQAGAEVVHGKVNNIHTSGHGGQQEQKLMLRLMKPKYFMPIHGEFRMQKMHAQSAYYCGVPHENSFIMENGDVLALTADSAHVAGKIQAASVYIDGSGIGDIGNIVLRDRRVLSEEGLVIVVVSISAAKNKVMAGPDIISRGFIYMRESGNLINEAQGLLRRHLNKVMDSKTVQWSEIKNEVTDTLQPFLYDKTQRRPMILPIIMEV</sequence>
<protein>
    <recommendedName>
        <fullName evidence="11 12">Ribonuclease J</fullName>
        <shortName evidence="11">RNase J</shortName>
        <ecNumber evidence="11 12">3.1.-.-</ecNumber>
    </recommendedName>
</protein>
<feature type="binding site" evidence="15">
    <location>
        <position position="443"/>
    </location>
    <ligand>
        <name>Ca(2+)</name>
        <dbReference type="ChEBI" id="CHEBI:29108"/>
    </ligand>
</feature>
<keyword evidence="6 11" id="KW-0255">Endonuclease</keyword>
<comment type="caution">
    <text evidence="17">The sequence shown here is derived from an EMBL/GenBank/DDBJ whole genome shotgun (WGS) entry which is preliminary data.</text>
</comment>
<dbReference type="Pfam" id="PF00753">
    <property type="entry name" value="Lactamase_B"/>
    <property type="match status" value="1"/>
</dbReference>
<evidence type="ECO:0000256" key="1">
    <source>
        <dbReference type="ARBA" id="ARBA00004496"/>
    </source>
</evidence>
<evidence type="ECO:0000256" key="15">
    <source>
        <dbReference type="PIRSR" id="PIRSR004803-3"/>
    </source>
</evidence>
<evidence type="ECO:0000313" key="18">
    <source>
        <dbReference type="Proteomes" id="UP000535908"/>
    </source>
</evidence>
<dbReference type="EC" id="3.1.-.-" evidence="11 12"/>
<comment type="cofactor">
    <cofactor evidence="12 15">
        <name>Zn(2+)</name>
        <dbReference type="ChEBI" id="CHEBI:29105"/>
    </cofactor>
    <text evidence="12 15">Binds 2 Zn(2+) ions per subunit. It is not clear if Zn(2+) or Mg(2+) is physiologically important.</text>
</comment>
<dbReference type="PANTHER" id="PTHR43694:SF1">
    <property type="entry name" value="RIBONUCLEASE J"/>
    <property type="match status" value="1"/>
</dbReference>
<dbReference type="GO" id="GO:0003723">
    <property type="term" value="F:RNA binding"/>
    <property type="evidence" value="ECO:0007669"/>
    <property type="project" value="UniProtKB-UniRule"/>
</dbReference>
<feature type="domain" description="Metallo-beta-lactamase" evidence="16">
    <location>
        <begin position="21"/>
        <end position="215"/>
    </location>
</feature>
<dbReference type="SUPFAM" id="SSF56281">
    <property type="entry name" value="Metallo-hydrolase/oxidoreductase"/>
    <property type="match status" value="1"/>
</dbReference>
<dbReference type="PIRSF" id="PIRSF004803">
    <property type="entry name" value="RnjA"/>
    <property type="match status" value="1"/>
</dbReference>
<dbReference type="PANTHER" id="PTHR43694">
    <property type="entry name" value="RIBONUCLEASE J"/>
    <property type="match status" value="1"/>
</dbReference>
<keyword evidence="4 11" id="KW-0540">Nuclease</keyword>